<evidence type="ECO:0000256" key="5">
    <source>
        <dbReference type="ARBA" id="ARBA00022989"/>
    </source>
</evidence>
<comment type="caution">
    <text evidence="9">The sequence shown here is derived from an EMBL/GenBank/DDBJ whole genome shotgun (WGS) entry which is preliminary data.</text>
</comment>
<keyword evidence="4 7" id="KW-0812">Transmembrane</keyword>
<sequence>MEEIIINIIDSFGYIGIFLLVALENIFPPIPSEIILTFGGFLTTYTNMNIIYVIVSSTIGSVFGAVILYMVGRFLNRDRLKYLINNNSFVKILRLKEEDLDKSEKWFNRHGSKAVLLCRFVPIVRSLISIPAGSAKMKLYKFIPLTFIGTLIWNSILIYLGSIAQNAWKEIPKYMSFYSIITLFIIFAIAGICIYKLFKKREYLEDIM</sequence>
<proteinExistence type="inferred from homology"/>
<feature type="transmembrane region" description="Helical" evidence="7">
    <location>
        <begin position="12"/>
        <end position="30"/>
    </location>
</feature>
<organism evidence="9 10">
    <name type="scientific">Peptoniphilus stercorisuis</name>
    <dbReference type="NCBI Taxonomy" id="1436965"/>
    <lineage>
        <taxon>Bacteria</taxon>
        <taxon>Bacillati</taxon>
        <taxon>Bacillota</taxon>
        <taxon>Tissierellia</taxon>
        <taxon>Tissierellales</taxon>
        <taxon>Peptoniphilaceae</taxon>
        <taxon>Peptoniphilus</taxon>
    </lineage>
</organism>
<evidence type="ECO:0000256" key="7">
    <source>
        <dbReference type="SAM" id="Phobius"/>
    </source>
</evidence>
<dbReference type="EMBL" id="JAGGLJ010000007">
    <property type="protein sequence ID" value="MBP2025439.1"/>
    <property type="molecule type" value="Genomic_DNA"/>
</dbReference>
<evidence type="ECO:0000313" key="10">
    <source>
        <dbReference type="Proteomes" id="UP001519306"/>
    </source>
</evidence>
<evidence type="ECO:0000313" key="9">
    <source>
        <dbReference type="EMBL" id="MBP2025439.1"/>
    </source>
</evidence>
<gene>
    <name evidence="9" type="ORF">J2Z71_000969</name>
</gene>
<reference evidence="9 10" key="1">
    <citation type="submission" date="2021-03" db="EMBL/GenBank/DDBJ databases">
        <title>Genomic Encyclopedia of Type Strains, Phase IV (KMG-IV): sequencing the most valuable type-strain genomes for metagenomic binning, comparative biology and taxonomic classification.</title>
        <authorList>
            <person name="Goeker M."/>
        </authorList>
    </citation>
    <scope>NUCLEOTIDE SEQUENCE [LARGE SCALE GENOMIC DNA]</scope>
    <source>
        <strain evidence="9 10">DSM 27563</strain>
    </source>
</reference>
<evidence type="ECO:0000259" key="8">
    <source>
        <dbReference type="Pfam" id="PF09335"/>
    </source>
</evidence>
<feature type="domain" description="VTT" evidence="8">
    <location>
        <begin position="30"/>
        <end position="162"/>
    </location>
</feature>
<feature type="transmembrane region" description="Helical" evidence="7">
    <location>
        <begin position="50"/>
        <end position="71"/>
    </location>
</feature>
<feature type="transmembrane region" description="Helical" evidence="7">
    <location>
        <begin position="142"/>
        <end position="164"/>
    </location>
</feature>
<evidence type="ECO:0000256" key="3">
    <source>
        <dbReference type="ARBA" id="ARBA00022475"/>
    </source>
</evidence>
<keyword evidence="6 7" id="KW-0472">Membrane</keyword>
<comment type="similarity">
    <text evidence="2">Belongs to the DedA family.</text>
</comment>
<evidence type="ECO:0000256" key="2">
    <source>
        <dbReference type="ARBA" id="ARBA00010792"/>
    </source>
</evidence>
<evidence type="ECO:0000256" key="4">
    <source>
        <dbReference type="ARBA" id="ARBA00022692"/>
    </source>
</evidence>
<dbReference type="InterPro" id="IPR051311">
    <property type="entry name" value="DedA_domain"/>
</dbReference>
<dbReference type="RefSeq" id="WP_210060729.1">
    <property type="nucleotide sequence ID" value="NZ_JAGGLJ010000007.1"/>
</dbReference>
<accession>A0ABS4KCE7</accession>
<dbReference type="InterPro" id="IPR032816">
    <property type="entry name" value="VTT_dom"/>
</dbReference>
<dbReference type="PANTHER" id="PTHR42709">
    <property type="entry name" value="ALKALINE PHOSPHATASE LIKE PROTEIN"/>
    <property type="match status" value="1"/>
</dbReference>
<name>A0ABS4KCE7_9FIRM</name>
<protein>
    <submittedName>
        <fullName evidence="9">Membrane protein DedA with SNARE-associated domain</fullName>
    </submittedName>
</protein>
<dbReference type="Pfam" id="PF09335">
    <property type="entry name" value="VTT_dom"/>
    <property type="match status" value="1"/>
</dbReference>
<dbReference type="Proteomes" id="UP001519306">
    <property type="component" value="Unassembled WGS sequence"/>
</dbReference>
<keyword evidence="5 7" id="KW-1133">Transmembrane helix</keyword>
<comment type="subcellular location">
    <subcellularLocation>
        <location evidence="1">Cell membrane</location>
        <topology evidence="1">Multi-pass membrane protein</topology>
    </subcellularLocation>
</comment>
<evidence type="ECO:0000256" key="1">
    <source>
        <dbReference type="ARBA" id="ARBA00004651"/>
    </source>
</evidence>
<keyword evidence="10" id="KW-1185">Reference proteome</keyword>
<feature type="transmembrane region" description="Helical" evidence="7">
    <location>
        <begin position="176"/>
        <end position="198"/>
    </location>
</feature>
<dbReference type="PANTHER" id="PTHR42709:SF6">
    <property type="entry name" value="UNDECAPRENYL PHOSPHATE TRANSPORTER A"/>
    <property type="match status" value="1"/>
</dbReference>
<evidence type="ECO:0000256" key="6">
    <source>
        <dbReference type="ARBA" id="ARBA00023136"/>
    </source>
</evidence>
<keyword evidence="3" id="KW-1003">Cell membrane</keyword>